<feature type="compositionally biased region" description="Basic and acidic residues" evidence="1">
    <location>
        <begin position="140"/>
        <end position="163"/>
    </location>
</feature>
<dbReference type="EMBL" id="OX459121">
    <property type="protein sequence ID" value="CAI9103227.1"/>
    <property type="molecule type" value="Genomic_DNA"/>
</dbReference>
<accession>A0AAV1D991</accession>
<evidence type="ECO:0000313" key="3">
    <source>
        <dbReference type="Proteomes" id="UP001161247"/>
    </source>
</evidence>
<feature type="compositionally biased region" description="Pro residues" evidence="1">
    <location>
        <begin position="16"/>
        <end position="29"/>
    </location>
</feature>
<feature type="region of interest" description="Disordered" evidence="1">
    <location>
        <begin position="115"/>
        <end position="163"/>
    </location>
</feature>
<dbReference type="Proteomes" id="UP001161247">
    <property type="component" value="Chromosome 4"/>
</dbReference>
<evidence type="ECO:0000313" key="2">
    <source>
        <dbReference type="EMBL" id="CAI9103227.1"/>
    </source>
</evidence>
<feature type="region of interest" description="Disordered" evidence="1">
    <location>
        <begin position="1"/>
        <end position="42"/>
    </location>
</feature>
<dbReference type="AlphaFoldDB" id="A0AAV1D991"/>
<name>A0AAV1D991_OLDCO</name>
<proteinExistence type="predicted"/>
<gene>
    <name evidence="2" type="ORF">OLC1_LOCUS12439</name>
</gene>
<sequence length="163" mass="18423">MASPSSEINLGKNQSTPPPTTPSTPPPPEAAGGRTMNKGKNLHASLVTGAIEKLKEFPEWEEHCERARYIVDERKIRRVYEIQEKMDVNELLNYVMHGDGEEVVWDDDVWNVRQIKRTREDQPPPPLPTPEAKINATKTDANEDGHLPPPKAEKTDTNKNHEN</sequence>
<protein>
    <submittedName>
        <fullName evidence="2">OLC1v1001675C1</fullName>
    </submittedName>
</protein>
<evidence type="ECO:0000256" key="1">
    <source>
        <dbReference type="SAM" id="MobiDB-lite"/>
    </source>
</evidence>
<organism evidence="2 3">
    <name type="scientific">Oldenlandia corymbosa var. corymbosa</name>
    <dbReference type="NCBI Taxonomy" id="529605"/>
    <lineage>
        <taxon>Eukaryota</taxon>
        <taxon>Viridiplantae</taxon>
        <taxon>Streptophyta</taxon>
        <taxon>Embryophyta</taxon>
        <taxon>Tracheophyta</taxon>
        <taxon>Spermatophyta</taxon>
        <taxon>Magnoliopsida</taxon>
        <taxon>eudicotyledons</taxon>
        <taxon>Gunneridae</taxon>
        <taxon>Pentapetalae</taxon>
        <taxon>asterids</taxon>
        <taxon>lamiids</taxon>
        <taxon>Gentianales</taxon>
        <taxon>Rubiaceae</taxon>
        <taxon>Rubioideae</taxon>
        <taxon>Spermacoceae</taxon>
        <taxon>Hedyotis-Oldenlandia complex</taxon>
        <taxon>Oldenlandia</taxon>
    </lineage>
</organism>
<reference evidence="2" key="1">
    <citation type="submission" date="2023-03" db="EMBL/GenBank/DDBJ databases">
        <authorList>
            <person name="Julca I."/>
        </authorList>
    </citation>
    <scope>NUCLEOTIDE SEQUENCE</scope>
</reference>
<feature type="compositionally biased region" description="Polar residues" evidence="1">
    <location>
        <begin position="1"/>
        <end position="14"/>
    </location>
</feature>
<keyword evidence="3" id="KW-1185">Reference proteome</keyword>